<dbReference type="AlphaFoldDB" id="A0A934X4N6"/>
<dbReference type="Pfam" id="PF13354">
    <property type="entry name" value="Beta-lactamase2"/>
    <property type="match status" value="1"/>
</dbReference>
<proteinExistence type="predicted"/>
<protein>
    <submittedName>
        <fullName evidence="2">Serine hydrolase</fullName>
    </submittedName>
</protein>
<dbReference type="GO" id="GO:0046677">
    <property type="term" value="P:response to antibiotic"/>
    <property type="evidence" value="ECO:0007669"/>
    <property type="project" value="InterPro"/>
</dbReference>
<gene>
    <name evidence="2" type="ORF">IPF40_04310</name>
</gene>
<evidence type="ECO:0000313" key="3">
    <source>
        <dbReference type="Proteomes" id="UP000718281"/>
    </source>
</evidence>
<dbReference type="SUPFAM" id="SSF56601">
    <property type="entry name" value="beta-lactamase/transpeptidase-like"/>
    <property type="match status" value="1"/>
</dbReference>
<reference evidence="2 3" key="1">
    <citation type="submission" date="2020-10" db="EMBL/GenBank/DDBJ databases">
        <title>Connecting structure to function with the recovery of over 1000 high-quality activated sludge metagenome-assembled genomes encoding full-length rRNA genes using long-read sequencing.</title>
        <authorList>
            <person name="Singleton C.M."/>
            <person name="Petriglieri F."/>
            <person name="Kristensen J.M."/>
            <person name="Kirkegaard R.H."/>
            <person name="Michaelsen T.Y."/>
            <person name="Andersen M.H."/>
            <person name="Karst S.M."/>
            <person name="Dueholm M.S."/>
            <person name="Nielsen P.H."/>
            <person name="Albertsen M."/>
        </authorList>
    </citation>
    <scope>NUCLEOTIDE SEQUENCE [LARGE SCALE GENOMIC DNA]</scope>
    <source>
        <strain evidence="2">AalE_18-Q3-R2-46_BAT3C.188</strain>
    </source>
</reference>
<organism evidence="2 3">
    <name type="scientific">Candidatus Phosphoribacter hodrii</name>
    <dbReference type="NCBI Taxonomy" id="2953743"/>
    <lineage>
        <taxon>Bacteria</taxon>
        <taxon>Bacillati</taxon>
        <taxon>Actinomycetota</taxon>
        <taxon>Actinomycetes</taxon>
        <taxon>Micrococcales</taxon>
        <taxon>Dermatophilaceae</taxon>
        <taxon>Candidatus Phosphoribacter</taxon>
    </lineage>
</organism>
<evidence type="ECO:0000259" key="1">
    <source>
        <dbReference type="Pfam" id="PF13354"/>
    </source>
</evidence>
<dbReference type="PANTHER" id="PTHR35333">
    <property type="entry name" value="BETA-LACTAMASE"/>
    <property type="match status" value="1"/>
</dbReference>
<dbReference type="Gene3D" id="3.40.710.10">
    <property type="entry name" value="DD-peptidase/beta-lactamase superfamily"/>
    <property type="match status" value="1"/>
</dbReference>
<comment type="caution">
    <text evidence="2">The sequence shown here is derived from an EMBL/GenBank/DDBJ whole genome shotgun (WGS) entry which is preliminary data.</text>
</comment>
<dbReference type="EMBL" id="JADIXZ010000003">
    <property type="protein sequence ID" value="MBK6300298.1"/>
    <property type="molecule type" value="Genomic_DNA"/>
</dbReference>
<dbReference type="Proteomes" id="UP000718281">
    <property type="component" value="Unassembled WGS sequence"/>
</dbReference>
<dbReference type="InterPro" id="IPR012338">
    <property type="entry name" value="Beta-lactam/transpept-like"/>
</dbReference>
<feature type="domain" description="Beta-lactamase class A catalytic" evidence="1">
    <location>
        <begin position="28"/>
        <end position="225"/>
    </location>
</feature>
<evidence type="ECO:0000313" key="2">
    <source>
        <dbReference type="EMBL" id="MBK6300298.1"/>
    </source>
</evidence>
<dbReference type="InterPro" id="IPR000871">
    <property type="entry name" value="Beta-lactam_class-A"/>
</dbReference>
<dbReference type="PANTHER" id="PTHR35333:SF3">
    <property type="entry name" value="BETA-LACTAMASE-TYPE TRANSPEPTIDASE FOLD CONTAINING PROTEIN"/>
    <property type="match status" value="1"/>
</dbReference>
<keyword evidence="2" id="KW-0378">Hydrolase</keyword>
<accession>A0A934X4N6</accession>
<dbReference type="GO" id="GO:0008800">
    <property type="term" value="F:beta-lactamase activity"/>
    <property type="evidence" value="ECO:0007669"/>
    <property type="project" value="InterPro"/>
</dbReference>
<dbReference type="GO" id="GO:0030655">
    <property type="term" value="P:beta-lactam antibiotic catabolic process"/>
    <property type="evidence" value="ECO:0007669"/>
    <property type="project" value="InterPro"/>
</dbReference>
<dbReference type="InterPro" id="IPR045155">
    <property type="entry name" value="Beta-lactam_cat"/>
</dbReference>
<sequence>MDPAAVTARLADLVAAAPGRLSVAVRARDGYRFDHDSARVVPAASTIKVPVLLAYLASGMPWDLPVALPAARVGGCGPLALLPSVTSLPAGEALRLMIALSDNDATNAVLGLVGVGEVARLLGRAGTRHTVLRRRMMDQVAAAAGHENETCAADLAELLAAVRAGSILPQREAAMALAVLREQQFDEGLPAYLPEGLRCASKTGSLPGVRHDIAVIESGDAWVAVAALATDLMDGPVDRGTSIYPTYAAIGETVAALVTA</sequence>
<name>A0A934X4N6_9MICO</name>